<evidence type="ECO:0000256" key="11">
    <source>
        <dbReference type="SAM" id="Phobius"/>
    </source>
</evidence>
<dbReference type="RefSeq" id="WP_101880015.1">
    <property type="nucleotide sequence ID" value="NZ_NIHM01000018.1"/>
</dbReference>
<dbReference type="InterPro" id="IPR036890">
    <property type="entry name" value="HATPase_C_sf"/>
</dbReference>
<proteinExistence type="predicted"/>
<dbReference type="InterPro" id="IPR003594">
    <property type="entry name" value="HATPase_dom"/>
</dbReference>
<comment type="subcellular location">
    <subcellularLocation>
        <location evidence="2">Membrane</location>
        <topology evidence="2">Multi-pass membrane protein</topology>
    </subcellularLocation>
</comment>
<keyword evidence="4" id="KW-0597">Phosphoprotein</keyword>
<dbReference type="SUPFAM" id="SSF55874">
    <property type="entry name" value="ATPase domain of HSP90 chaperone/DNA topoisomerase II/histidine kinase"/>
    <property type="match status" value="1"/>
</dbReference>
<dbReference type="GO" id="GO:0005886">
    <property type="term" value="C:plasma membrane"/>
    <property type="evidence" value="ECO:0007669"/>
    <property type="project" value="TreeGrafter"/>
</dbReference>
<feature type="domain" description="Histidine kinase" evidence="12">
    <location>
        <begin position="239"/>
        <end position="454"/>
    </location>
</feature>
<evidence type="ECO:0000256" key="8">
    <source>
        <dbReference type="ARBA" id="ARBA00022989"/>
    </source>
</evidence>
<dbReference type="EC" id="2.7.13.3" evidence="3"/>
<comment type="caution">
    <text evidence="13">The sequence shown here is derived from an EMBL/GenBank/DDBJ whole genome shotgun (WGS) entry which is preliminary data.</text>
</comment>
<evidence type="ECO:0000256" key="4">
    <source>
        <dbReference type="ARBA" id="ARBA00022553"/>
    </source>
</evidence>
<evidence type="ECO:0000256" key="10">
    <source>
        <dbReference type="ARBA" id="ARBA00023136"/>
    </source>
</evidence>
<dbReference type="EMBL" id="NIHM01000018">
    <property type="protein sequence ID" value="PLT53493.1"/>
    <property type="molecule type" value="Genomic_DNA"/>
</dbReference>
<dbReference type="PANTHER" id="PTHR45528">
    <property type="entry name" value="SENSOR HISTIDINE KINASE CPXA"/>
    <property type="match status" value="1"/>
</dbReference>
<evidence type="ECO:0000313" key="13">
    <source>
        <dbReference type="EMBL" id="PLT53493.1"/>
    </source>
</evidence>
<dbReference type="Gene3D" id="3.30.565.10">
    <property type="entry name" value="Histidine kinase-like ATPase, C-terminal domain"/>
    <property type="match status" value="1"/>
</dbReference>
<dbReference type="SUPFAM" id="SSF47384">
    <property type="entry name" value="Homodimeric domain of signal transducing histidine kinase"/>
    <property type="match status" value="1"/>
</dbReference>
<evidence type="ECO:0000313" key="14">
    <source>
        <dbReference type="Proteomes" id="UP000234849"/>
    </source>
</evidence>
<dbReference type="InterPro" id="IPR003661">
    <property type="entry name" value="HisK_dim/P_dom"/>
</dbReference>
<dbReference type="Pfam" id="PF00512">
    <property type="entry name" value="HisKA"/>
    <property type="match status" value="1"/>
</dbReference>
<dbReference type="CDD" id="cd00082">
    <property type="entry name" value="HisKA"/>
    <property type="match status" value="1"/>
</dbReference>
<dbReference type="InterPro" id="IPR036097">
    <property type="entry name" value="HisK_dim/P_sf"/>
</dbReference>
<keyword evidence="6 11" id="KW-0812">Transmembrane</keyword>
<evidence type="ECO:0000256" key="3">
    <source>
        <dbReference type="ARBA" id="ARBA00012438"/>
    </source>
</evidence>
<comment type="catalytic activity">
    <reaction evidence="1">
        <text>ATP + protein L-histidine = ADP + protein N-phospho-L-histidine.</text>
        <dbReference type="EC" id="2.7.13.3"/>
    </reaction>
</comment>
<evidence type="ECO:0000259" key="12">
    <source>
        <dbReference type="PROSITE" id="PS50109"/>
    </source>
</evidence>
<evidence type="ECO:0000256" key="2">
    <source>
        <dbReference type="ARBA" id="ARBA00004141"/>
    </source>
</evidence>
<protein>
    <recommendedName>
        <fullName evidence="3">histidine kinase</fullName>
        <ecNumber evidence="3">2.7.13.3</ecNumber>
    </recommendedName>
</protein>
<evidence type="ECO:0000256" key="7">
    <source>
        <dbReference type="ARBA" id="ARBA00022777"/>
    </source>
</evidence>
<dbReference type="SMART" id="SM00388">
    <property type="entry name" value="HisKA"/>
    <property type="match status" value="1"/>
</dbReference>
<evidence type="ECO:0000256" key="9">
    <source>
        <dbReference type="ARBA" id="ARBA00023012"/>
    </source>
</evidence>
<dbReference type="Gene3D" id="6.10.340.10">
    <property type="match status" value="1"/>
</dbReference>
<reference evidence="13 14" key="1">
    <citation type="journal article" date="2017" name="Genome Med.">
        <title>A novel Ruminococcus gnavus clade enriched in inflammatory bowel disease patients.</title>
        <authorList>
            <person name="Hall A.B."/>
            <person name="Yassour M."/>
            <person name="Sauk J."/>
            <person name="Garner A."/>
            <person name="Jiang X."/>
            <person name="Arthur T."/>
            <person name="Lagoudas G.K."/>
            <person name="Vatanen T."/>
            <person name="Fornelos N."/>
            <person name="Wilson R."/>
            <person name="Bertha M."/>
            <person name="Cohen M."/>
            <person name="Garber J."/>
            <person name="Khalili H."/>
            <person name="Gevers D."/>
            <person name="Ananthakrishnan A.N."/>
            <person name="Kugathasan S."/>
            <person name="Lander E.S."/>
            <person name="Blainey P."/>
            <person name="Vlamakis H."/>
            <person name="Xavier R.J."/>
            <person name="Huttenhower C."/>
        </authorList>
    </citation>
    <scope>NUCLEOTIDE SEQUENCE [LARGE SCALE GENOMIC DNA]</scope>
    <source>
        <strain evidence="13 14">RJX1118</strain>
    </source>
</reference>
<organism evidence="13 14">
    <name type="scientific">Mediterraneibacter gnavus</name>
    <name type="common">Ruminococcus gnavus</name>
    <dbReference type="NCBI Taxonomy" id="33038"/>
    <lineage>
        <taxon>Bacteria</taxon>
        <taxon>Bacillati</taxon>
        <taxon>Bacillota</taxon>
        <taxon>Clostridia</taxon>
        <taxon>Lachnospirales</taxon>
        <taxon>Lachnospiraceae</taxon>
        <taxon>Mediterraneibacter</taxon>
    </lineage>
</organism>
<evidence type="ECO:0000256" key="6">
    <source>
        <dbReference type="ARBA" id="ARBA00022692"/>
    </source>
</evidence>
<sequence length="456" mass="52740">MGVRQKNISGIFRRFLFSFLLAGAATILVLGVVVQILTIKAVIHPANYDEQQLEQKREEIQTTEKVEEKMLPYGTRFGVFDNSGRWLYGTFTESEREEVWEAVLEEKNEISSGYLKRFQREEGICLVSYQLRVQFGNPALRERFPHVLELLLLVALLIFCAEVMFLIRYFSRKIKQELQKIEWMTEKIEHQDLEFPCPDSQVLEIKKILETFGKMRDTLKESLMKQWELESARKEQMGALAHDLKTPLTVIRGNVQLMGEAESLEEAQKYSLALEHEIQGIEEYLQILQEMISTGGYQMYKKEQVDIRELTGQFRERIEAAAAGKKQTIQFECENLPKWICVNEKLLIRSWENLVYNAIEYTPQGGMIRICISEGNEQLEISVEDEGSGFSAEDLQSAKKLFYQGDKSRHSRKHYGMGLYLAEQFAKENGGSLALANSTRMKGAWVRLRIAKESQK</sequence>
<keyword evidence="9" id="KW-0902">Two-component regulatory system</keyword>
<name>A0A2N5NFW4_MEDGN</name>
<dbReference type="Proteomes" id="UP000234849">
    <property type="component" value="Unassembled WGS sequence"/>
</dbReference>
<feature type="transmembrane region" description="Helical" evidence="11">
    <location>
        <begin position="150"/>
        <end position="170"/>
    </location>
</feature>
<dbReference type="InterPro" id="IPR005467">
    <property type="entry name" value="His_kinase_dom"/>
</dbReference>
<dbReference type="PANTHER" id="PTHR45528:SF8">
    <property type="entry name" value="HISTIDINE KINASE"/>
    <property type="match status" value="1"/>
</dbReference>
<dbReference type="GO" id="GO:0000155">
    <property type="term" value="F:phosphorelay sensor kinase activity"/>
    <property type="evidence" value="ECO:0007669"/>
    <property type="project" value="InterPro"/>
</dbReference>
<evidence type="ECO:0000256" key="5">
    <source>
        <dbReference type="ARBA" id="ARBA00022679"/>
    </source>
</evidence>
<dbReference type="PROSITE" id="PS50109">
    <property type="entry name" value="HIS_KIN"/>
    <property type="match status" value="1"/>
</dbReference>
<dbReference type="Gene3D" id="1.10.287.130">
    <property type="match status" value="1"/>
</dbReference>
<evidence type="ECO:0000256" key="1">
    <source>
        <dbReference type="ARBA" id="ARBA00000085"/>
    </source>
</evidence>
<accession>A0A2N5NFW4</accession>
<keyword evidence="8 11" id="KW-1133">Transmembrane helix</keyword>
<gene>
    <name evidence="13" type="ORF">CDL18_11885</name>
</gene>
<dbReference type="AlphaFoldDB" id="A0A2N5NFW4"/>
<dbReference type="InterPro" id="IPR050398">
    <property type="entry name" value="HssS/ArlS-like"/>
</dbReference>
<keyword evidence="10 11" id="KW-0472">Membrane</keyword>
<dbReference type="Pfam" id="PF02518">
    <property type="entry name" value="HATPase_c"/>
    <property type="match status" value="1"/>
</dbReference>
<keyword evidence="7 13" id="KW-0418">Kinase</keyword>
<feature type="transmembrane region" description="Helical" evidence="11">
    <location>
        <begin position="12"/>
        <end position="37"/>
    </location>
</feature>
<keyword evidence="5" id="KW-0808">Transferase</keyword>
<dbReference type="SMART" id="SM00387">
    <property type="entry name" value="HATPase_c"/>
    <property type="match status" value="1"/>
</dbReference>